<dbReference type="EMBL" id="CADCSZ010000189">
    <property type="protein sequence ID" value="CAA9267161.1"/>
    <property type="molecule type" value="Genomic_DNA"/>
</dbReference>
<feature type="compositionally biased region" description="Basic residues" evidence="1">
    <location>
        <begin position="126"/>
        <end position="142"/>
    </location>
</feature>
<evidence type="ECO:0000256" key="1">
    <source>
        <dbReference type="SAM" id="MobiDB-lite"/>
    </source>
</evidence>
<feature type="compositionally biased region" description="Low complexity" evidence="1">
    <location>
        <begin position="167"/>
        <end position="176"/>
    </location>
</feature>
<feature type="non-terminal residue" evidence="2">
    <location>
        <position position="380"/>
    </location>
</feature>
<feature type="compositionally biased region" description="Low complexity" evidence="1">
    <location>
        <begin position="223"/>
        <end position="233"/>
    </location>
</feature>
<name>A0A6J4J0H2_9ACTN</name>
<feature type="compositionally biased region" description="Gly residues" evidence="1">
    <location>
        <begin position="146"/>
        <end position="155"/>
    </location>
</feature>
<feature type="compositionally biased region" description="Basic residues" evidence="1">
    <location>
        <begin position="242"/>
        <end position="253"/>
    </location>
</feature>
<gene>
    <name evidence="2" type="ORF">AVDCRST_MAG76-3144</name>
</gene>
<evidence type="ECO:0000313" key="2">
    <source>
        <dbReference type="EMBL" id="CAA9267161.1"/>
    </source>
</evidence>
<sequence length="380" mass="39535">AAVRRAGGVLPVRRARADPGGPVAHLRPGLAAARAVPGRRDPRQRRRSGQRPREPAGAGLGRCRRLRGRVPDHGGRTGVRLPCRRDLRGRGGEHRDDRCHRGGPGRPGGRRGRAAGPAGPAERAVGHRLHRRAAHPVGHARPRAGVEGGVRGGGRPPVRLRRPPGHPAGAATPSRPGRGGGGAAVGGAAGCGRRPPRLGARTGAPPAEPLRRAVPGLRHRLSRSAPRSLRSGGHPAGGRGDARRHRGGGGRRMGRPEAPRPGPAGRRRRRGHRGPPRRGGALGRRAGRRGGDGRRRPVPGVGGPTGPHPDAASGPGRRHRVPGGPDQPARGRSPVGRRPPGRPGRPAGGDDRLRRVGRRPGRGGGRRRPANRPPGRGLGM</sequence>
<reference evidence="2" key="1">
    <citation type="submission" date="2020-02" db="EMBL/GenBank/DDBJ databases">
        <authorList>
            <person name="Meier V. D."/>
        </authorList>
    </citation>
    <scope>NUCLEOTIDE SEQUENCE</scope>
    <source>
        <strain evidence="2">AVDCRST_MAG76</strain>
    </source>
</reference>
<feature type="non-terminal residue" evidence="2">
    <location>
        <position position="1"/>
    </location>
</feature>
<feature type="compositionally biased region" description="Low complexity" evidence="1">
    <location>
        <begin position="191"/>
        <end position="201"/>
    </location>
</feature>
<feature type="compositionally biased region" description="Basic residues" evidence="1">
    <location>
        <begin position="265"/>
        <end position="276"/>
    </location>
</feature>
<accession>A0A6J4J0H2</accession>
<proteinExistence type="predicted"/>
<feature type="compositionally biased region" description="Low complexity" evidence="1">
    <location>
        <begin position="322"/>
        <end position="338"/>
    </location>
</feature>
<protein>
    <submittedName>
        <fullName evidence="2">Uncharacterized protein</fullName>
    </submittedName>
</protein>
<dbReference type="AlphaFoldDB" id="A0A6J4J0H2"/>
<feature type="compositionally biased region" description="Basic residues" evidence="1">
    <location>
        <begin position="355"/>
        <end position="370"/>
    </location>
</feature>
<feature type="compositionally biased region" description="Gly residues" evidence="1">
    <location>
        <begin position="177"/>
        <end position="190"/>
    </location>
</feature>
<organism evidence="2">
    <name type="scientific">uncultured Acidimicrobiales bacterium</name>
    <dbReference type="NCBI Taxonomy" id="310071"/>
    <lineage>
        <taxon>Bacteria</taxon>
        <taxon>Bacillati</taxon>
        <taxon>Actinomycetota</taxon>
        <taxon>Acidimicrobiia</taxon>
        <taxon>Acidimicrobiales</taxon>
        <taxon>environmental samples</taxon>
    </lineage>
</organism>
<feature type="region of interest" description="Disordered" evidence="1">
    <location>
        <begin position="1"/>
        <end position="380"/>
    </location>
</feature>
<feature type="compositionally biased region" description="Basic and acidic residues" evidence="1">
    <location>
        <begin position="83"/>
        <end position="100"/>
    </location>
</feature>